<keyword evidence="4" id="KW-0808">Transferase</keyword>
<dbReference type="InterPro" id="IPR035490">
    <property type="entry name" value="GlmS/FrlB_SIS"/>
</dbReference>
<evidence type="ECO:0000313" key="4">
    <source>
        <dbReference type="EMBL" id="SEQ73530.1"/>
    </source>
</evidence>
<dbReference type="GO" id="GO:0097367">
    <property type="term" value="F:carbohydrate derivative binding"/>
    <property type="evidence" value="ECO:0007669"/>
    <property type="project" value="InterPro"/>
</dbReference>
<dbReference type="OrthoDB" id="9779207at2"/>
<dbReference type="InterPro" id="IPR046348">
    <property type="entry name" value="SIS_dom_sf"/>
</dbReference>
<sequence length="317" mass="34243">MNATERSIVEQFPFWDGAPEPAIRADASKSYVVVGCGTSYYLAQCIAATMNLRGIQALAVPGSEWTHRAQAYVRDEKAVTVVALSRSGESTETVQAAERSRSVGIEVIGITCDRDSSLTRHSDHVIFAETHPQEGIVMTSSASLMVLMALRFIGVPVGPDVTREADRVMRELDAAIVPLLSGRSHFVYLGSGPLYGVAQEGSLKLQEMSLSYTQAYHPMEYRHGPISLVEARTLVVMLYSPEMLPEETKLVAELRAKGAAVIGLGGPGDLSISLDAEEILRGLICLPALQILGERLAVSRKIDSTAPRHLTKVVLVA</sequence>
<dbReference type="PANTHER" id="PTHR10937">
    <property type="entry name" value="GLUCOSAMINE--FRUCTOSE-6-PHOSPHATE AMINOTRANSFERASE, ISOMERIZING"/>
    <property type="match status" value="1"/>
</dbReference>
<dbReference type="EMBL" id="FOFG01000007">
    <property type="protein sequence ID" value="SEQ73530.1"/>
    <property type="molecule type" value="Genomic_DNA"/>
</dbReference>
<evidence type="ECO:0000259" key="3">
    <source>
        <dbReference type="PROSITE" id="PS51464"/>
    </source>
</evidence>
<dbReference type="Proteomes" id="UP000199647">
    <property type="component" value="Unassembled WGS sequence"/>
</dbReference>
<dbReference type="Gene3D" id="3.40.50.10490">
    <property type="entry name" value="Glucose-6-phosphate isomerase like protein, domain 1"/>
    <property type="match status" value="2"/>
</dbReference>
<dbReference type="InterPro" id="IPR001347">
    <property type="entry name" value="SIS_dom"/>
</dbReference>
<dbReference type="RefSeq" id="WP_092496654.1">
    <property type="nucleotide sequence ID" value="NZ_FOFG01000007.1"/>
</dbReference>
<feature type="domain" description="SIS" evidence="3">
    <location>
        <begin position="19"/>
        <end position="159"/>
    </location>
</feature>
<dbReference type="GO" id="GO:1901135">
    <property type="term" value="P:carbohydrate derivative metabolic process"/>
    <property type="evidence" value="ECO:0007669"/>
    <property type="project" value="InterPro"/>
</dbReference>
<evidence type="ECO:0000313" key="5">
    <source>
        <dbReference type="Proteomes" id="UP000199647"/>
    </source>
</evidence>
<dbReference type="InterPro" id="IPR035466">
    <property type="entry name" value="GlmS/AgaS_SIS"/>
</dbReference>
<dbReference type="CDD" id="cd05008">
    <property type="entry name" value="SIS_GlmS_GlmD_1"/>
    <property type="match status" value="1"/>
</dbReference>
<reference evidence="4 5" key="1">
    <citation type="submission" date="2016-10" db="EMBL/GenBank/DDBJ databases">
        <authorList>
            <person name="de Groot N.N."/>
        </authorList>
    </citation>
    <scope>NUCLEOTIDE SEQUENCE [LARGE SCALE GENOMIC DNA]</scope>
    <source>
        <strain evidence="4 5">A52C2</strain>
    </source>
</reference>
<protein>
    <submittedName>
        <fullName evidence="4">Glucosamine--fructose-6-phosphate aminotransferase (Isomerizing)</fullName>
    </submittedName>
</protein>
<dbReference type="AlphaFoldDB" id="A0A1H9IG03"/>
<dbReference type="PANTHER" id="PTHR10937:SF4">
    <property type="entry name" value="GLUCOSAMINE-6-PHOSPHATE DEAMINASE"/>
    <property type="match status" value="1"/>
</dbReference>
<proteinExistence type="predicted"/>
<accession>A0A1H9IG03</accession>
<dbReference type="Pfam" id="PF01380">
    <property type="entry name" value="SIS"/>
    <property type="match status" value="2"/>
</dbReference>
<feature type="domain" description="SIS" evidence="3">
    <location>
        <begin position="176"/>
        <end position="307"/>
    </location>
</feature>
<dbReference type="PROSITE" id="PS51464">
    <property type="entry name" value="SIS"/>
    <property type="match status" value="2"/>
</dbReference>
<gene>
    <name evidence="4" type="ORF">SAMN05216548_10795</name>
</gene>
<keyword evidence="5" id="KW-1185">Reference proteome</keyword>
<dbReference type="CDD" id="cd05009">
    <property type="entry name" value="SIS_GlmS_GlmD_2"/>
    <property type="match status" value="1"/>
</dbReference>
<name>A0A1H9IG03_9HYPH</name>
<evidence type="ECO:0000256" key="1">
    <source>
        <dbReference type="ARBA" id="ARBA00022576"/>
    </source>
</evidence>
<dbReference type="SUPFAM" id="SSF53697">
    <property type="entry name" value="SIS domain"/>
    <property type="match status" value="1"/>
</dbReference>
<organism evidence="4 5">
    <name type="scientific">Faunimonas pinastri</name>
    <dbReference type="NCBI Taxonomy" id="1855383"/>
    <lineage>
        <taxon>Bacteria</taxon>
        <taxon>Pseudomonadati</taxon>
        <taxon>Pseudomonadota</taxon>
        <taxon>Alphaproteobacteria</taxon>
        <taxon>Hyphomicrobiales</taxon>
        <taxon>Afifellaceae</taxon>
        <taxon>Faunimonas</taxon>
    </lineage>
</organism>
<dbReference type="STRING" id="1855383.SAMN05216548_10795"/>
<keyword evidence="2" id="KW-0677">Repeat</keyword>
<dbReference type="GO" id="GO:0008483">
    <property type="term" value="F:transaminase activity"/>
    <property type="evidence" value="ECO:0007669"/>
    <property type="project" value="UniProtKB-KW"/>
</dbReference>
<evidence type="ECO:0000256" key="2">
    <source>
        <dbReference type="ARBA" id="ARBA00022737"/>
    </source>
</evidence>
<keyword evidence="1 4" id="KW-0032">Aminotransferase</keyword>